<dbReference type="RefSeq" id="WP_188122368.1">
    <property type="nucleotide sequence ID" value="NZ_BOMP01000029.1"/>
</dbReference>
<dbReference type="Proteomes" id="UP000590511">
    <property type="component" value="Unassembled WGS sequence"/>
</dbReference>
<evidence type="ECO:0008006" key="5">
    <source>
        <dbReference type="Google" id="ProtNLM"/>
    </source>
</evidence>
<proteinExistence type="predicted"/>
<dbReference type="EMBL" id="BOMP01000029">
    <property type="protein sequence ID" value="GIE38954.1"/>
    <property type="molecule type" value="Genomic_DNA"/>
</dbReference>
<gene>
    <name evidence="1" type="ORF">Alo02nite_18520</name>
    <name evidence="2" type="ORF">BJ964_004320</name>
</gene>
<dbReference type="AlphaFoldDB" id="A0A7W7HGK1"/>
<comment type="caution">
    <text evidence="2">The sequence shown here is derived from an EMBL/GenBank/DDBJ whole genome shotgun (WGS) entry which is preliminary data.</text>
</comment>
<organism evidence="2 3">
    <name type="scientific">Actinoplanes lobatus</name>
    <dbReference type="NCBI Taxonomy" id="113568"/>
    <lineage>
        <taxon>Bacteria</taxon>
        <taxon>Bacillati</taxon>
        <taxon>Actinomycetota</taxon>
        <taxon>Actinomycetes</taxon>
        <taxon>Micromonosporales</taxon>
        <taxon>Micromonosporaceae</taxon>
        <taxon>Actinoplanes</taxon>
    </lineage>
</organism>
<name>A0A7W7HGK1_9ACTN</name>
<evidence type="ECO:0000313" key="1">
    <source>
        <dbReference type="EMBL" id="GIE38954.1"/>
    </source>
</evidence>
<evidence type="ECO:0000313" key="4">
    <source>
        <dbReference type="Proteomes" id="UP000631312"/>
    </source>
</evidence>
<reference evidence="2 3" key="1">
    <citation type="submission" date="2020-08" db="EMBL/GenBank/DDBJ databases">
        <title>Sequencing the genomes of 1000 actinobacteria strains.</title>
        <authorList>
            <person name="Klenk H.-P."/>
        </authorList>
    </citation>
    <scope>NUCLEOTIDE SEQUENCE [LARGE SCALE GENOMIC DNA]</scope>
    <source>
        <strain evidence="2 3">DSM 43150</strain>
    </source>
</reference>
<dbReference type="Proteomes" id="UP000631312">
    <property type="component" value="Unassembled WGS sequence"/>
</dbReference>
<protein>
    <recommendedName>
        <fullName evidence="5">Ferredoxin</fullName>
    </recommendedName>
</protein>
<evidence type="ECO:0000313" key="3">
    <source>
        <dbReference type="Proteomes" id="UP000590511"/>
    </source>
</evidence>
<reference evidence="1 4" key="2">
    <citation type="submission" date="2021-01" db="EMBL/GenBank/DDBJ databases">
        <title>Whole genome shotgun sequence of Actinoplanes lobatus NBRC 12513.</title>
        <authorList>
            <person name="Komaki H."/>
            <person name="Tamura T."/>
        </authorList>
    </citation>
    <scope>NUCLEOTIDE SEQUENCE [LARGE SCALE GENOMIC DNA]</scope>
    <source>
        <strain evidence="1 4">NBRC 12513</strain>
    </source>
</reference>
<accession>A0A7W7HGK1</accession>
<sequence>MISYWNPVPEARRIVAALDRDPFEGDWSQRNPRNVPGPFYTGETDIMQMGRNDAPRHICNDDAIDSTTGFEFVFRQPMTPAEVADLVSAAQIELNSGYALDGDDHWTPEAVRDWWAGRAGLRRWAIDLAVAWAANSHPEYHRHYHDAAQGLRDLVAFLDDGMESYLRGYLFWLRERREPAPTDRIPAL</sequence>
<dbReference type="EMBL" id="JACHNC010000001">
    <property type="protein sequence ID" value="MBB4750159.1"/>
    <property type="molecule type" value="Genomic_DNA"/>
</dbReference>
<keyword evidence="4" id="KW-1185">Reference proteome</keyword>
<evidence type="ECO:0000313" key="2">
    <source>
        <dbReference type="EMBL" id="MBB4750159.1"/>
    </source>
</evidence>